<dbReference type="GO" id="GO:0042781">
    <property type="term" value="F:3'-tRNA processing endoribonuclease activity"/>
    <property type="evidence" value="ECO:0007669"/>
    <property type="project" value="TreeGrafter"/>
</dbReference>
<evidence type="ECO:0000313" key="8">
    <source>
        <dbReference type="EMBL" id="MBO8406860.1"/>
    </source>
</evidence>
<evidence type="ECO:0000256" key="7">
    <source>
        <dbReference type="NCBIfam" id="TIGR00188"/>
    </source>
</evidence>
<dbReference type="PROSITE" id="PS00648">
    <property type="entry name" value="RIBONUCLEASE_P"/>
    <property type="match status" value="1"/>
</dbReference>
<dbReference type="PANTHER" id="PTHR33992:SF1">
    <property type="entry name" value="RIBONUCLEASE P PROTEIN COMPONENT"/>
    <property type="match status" value="1"/>
</dbReference>
<proteinExistence type="predicted"/>
<dbReference type="InterPro" id="IPR014721">
    <property type="entry name" value="Ribsml_uS5_D2-typ_fold_subgr"/>
</dbReference>
<gene>
    <name evidence="8" type="primary">rnpA</name>
    <name evidence="8" type="ORF">IAC77_00140</name>
</gene>
<evidence type="ECO:0000256" key="5">
    <source>
        <dbReference type="ARBA" id="ARBA00022801"/>
    </source>
</evidence>
<dbReference type="InterPro" id="IPR020568">
    <property type="entry name" value="Ribosomal_Su5_D2-typ_SF"/>
</dbReference>
<dbReference type="EC" id="3.1.26.5" evidence="7"/>
<keyword evidence="4" id="KW-0255">Endonuclease</keyword>
<dbReference type="InterPro" id="IPR000100">
    <property type="entry name" value="RNase_P"/>
</dbReference>
<dbReference type="AlphaFoldDB" id="A0A940I9I8"/>
<evidence type="ECO:0000256" key="4">
    <source>
        <dbReference type="ARBA" id="ARBA00022759"/>
    </source>
</evidence>
<evidence type="ECO:0000256" key="6">
    <source>
        <dbReference type="ARBA" id="ARBA00022884"/>
    </source>
</evidence>
<evidence type="ECO:0000256" key="1">
    <source>
        <dbReference type="ARBA" id="ARBA00002663"/>
    </source>
</evidence>
<accession>A0A940I9I8</accession>
<dbReference type="EMBL" id="JADINE010000002">
    <property type="protein sequence ID" value="MBO8406860.1"/>
    <property type="molecule type" value="Genomic_DNA"/>
</dbReference>
<keyword evidence="3" id="KW-0540">Nuclease</keyword>
<organism evidence="8 9">
    <name type="scientific">Candidatus Enterousia excrementavium</name>
    <dbReference type="NCBI Taxonomy" id="2840789"/>
    <lineage>
        <taxon>Bacteria</taxon>
        <taxon>Pseudomonadati</taxon>
        <taxon>Pseudomonadota</taxon>
        <taxon>Alphaproteobacteria</taxon>
        <taxon>Candidatus Enterousia</taxon>
    </lineage>
</organism>
<keyword evidence="6" id="KW-0694">RNA-binding</keyword>
<dbReference type="Pfam" id="PF00825">
    <property type="entry name" value="Ribonuclease_P"/>
    <property type="match status" value="1"/>
</dbReference>
<reference evidence="8" key="1">
    <citation type="submission" date="2020-10" db="EMBL/GenBank/DDBJ databases">
        <authorList>
            <person name="Gilroy R."/>
        </authorList>
    </citation>
    <scope>NUCLEOTIDE SEQUENCE</scope>
    <source>
        <strain evidence="8">B1-16210</strain>
    </source>
</reference>
<dbReference type="Gene3D" id="3.30.230.10">
    <property type="match status" value="1"/>
</dbReference>
<sequence>MRDTIKKHDDFLPTEMDIDARSALFFVRARPTKFQNGGRYGITASKRTFKFAVHRNRAKRLLRDWIVYNEKHMRNDMDYIFIARYPILDASRNDGRKAMHKALLYIKRVHAKQTKQ</sequence>
<keyword evidence="5 8" id="KW-0378">Hydrolase</keyword>
<dbReference type="GO" id="GO:0000049">
    <property type="term" value="F:tRNA binding"/>
    <property type="evidence" value="ECO:0007669"/>
    <property type="project" value="InterPro"/>
</dbReference>
<keyword evidence="2" id="KW-0819">tRNA processing</keyword>
<dbReference type="NCBIfam" id="TIGR00188">
    <property type="entry name" value="rnpA"/>
    <property type="match status" value="1"/>
</dbReference>
<reference evidence="8" key="2">
    <citation type="journal article" date="2021" name="PeerJ">
        <title>Extensive microbial diversity within the chicken gut microbiome revealed by metagenomics and culture.</title>
        <authorList>
            <person name="Gilroy R."/>
            <person name="Ravi A."/>
            <person name="Getino M."/>
            <person name="Pursley I."/>
            <person name="Horton D.L."/>
            <person name="Alikhan N.F."/>
            <person name="Baker D."/>
            <person name="Gharbi K."/>
            <person name="Hall N."/>
            <person name="Watson M."/>
            <person name="Adriaenssens E.M."/>
            <person name="Foster-Nyarko E."/>
            <person name="Jarju S."/>
            <person name="Secka A."/>
            <person name="Antonio M."/>
            <person name="Oren A."/>
            <person name="Chaudhuri R.R."/>
            <person name="La Ragione R."/>
            <person name="Hildebrand F."/>
            <person name="Pallen M.J."/>
        </authorList>
    </citation>
    <scope>NUCLEOTIDE SEQUENCE</scope>
    <source>
        <strain evidence="8">B1-16210</strain>
    </source>
</reference>
<evidence type="ECO:0000313" key="9">
    <source>
        <dbReference type="Proteomes" id="UP000721442"/>
    </source>
</evidence>
<name>A0A940I9I8_9PROT</name>
<protein>
    <recommendedName>
        <fullName evidence="7">Ribonuclease P protein component</fullName>
        <ecNumber evidence="7">3.1.26.5</ecNumber>
    </recommendedName>
</protein>
<dbReference type="Proteomes" id="UP000721442">
    <property type="component" value="Unassembled WGS sequence"/>
</dbReference>
<comment type="caution">
    <text evidence="8">The sequence shown here is derived from an EMBL/GenBank/DDBJ whole genome shotgun (WGS) entry which is preliminary data.</text>
</comment>
<dbReference type="GO" id="GO:0030677">
    <property type="term" value="C:ribonuclease P complex"/>
    <property type="evidence" value="ECO:0007669"/>
    <property type="project" value="TreeGrafter"/>
</dbReference>
<evidence type="ECO:0000256" key="3">
    <source>
        <dbReference type="ARBA" id="ARBA00022722"/>
    </source>
</evidence>
<evidence type="ECO:0000256" key="2">
    <source>
        <dbReference type="ARBA" id="ARBA00022694"/>
    </source>
</evidence>
<dbReference type="SUPFAM" id="SSF54211">
    <property type="entry name" value="Ribosomal protein S5 domain 2-like"/>
    <property type="match status" value="1"/>
</dbReference>
<comment type="function">
    <text evidence="1">RNaseP catalyzes the removal of the 5'-leader sequence from pre-tRNA to produce the mature 5'-terminus. It can also cleave other RNA substrates such as 4.5S RNA. The protein component plays an auxiliary but essential role in vivo by binding to the 5'-leader sequence and broadening the substrate specificity of the ribozyme.</text>
</comment>
<dbReference type="GO" id="GO:0004526">
    <property type="term" value="F:ribonuclease P activity"/>
    <property type="evidence" value="ECO:0007669"/>
    <property type="project" value="UniProtKB-UniRule"/>
</dbReference>
<dbReference type="PANTHER" id="PTHR33992">
    <property type="entry name" value="RIBONUCLEASE P PROTEIN COMPONENT"/>
    <property type="match status" value="1"/>
</dbReference>
<dbReference type="InterPro" id="IPR020539">
    <property type="entry name" value="RNase_P_CS"/>
</dbReference>